<dbReference type="AlphaFoldDB" id="W7U3M1"/>
<keyword evidence="4" id="KW-1185">Reference proteome</keyword>
<sequence length="191" mass="20765">SLSLSLSLISFFLSVLLPPCTPSPKPPMAREVLHYFVSPPSLPLSRLPSLPPLDDIALLHHVSRRGCTFWPGKTALPPSPPPSLPPSHTRPSIKRKQRLVAVTYPLPPAQLTSLPPALPPTSPMQRVGEDGCCPQPFSGVPGREGASEGEEEGGREVQHVWFYGWKDFAVPGEENDDVVLSLVAEAVQYIR</sequence>
<protein>
    <submittedName>
        <fullName evidence="3">Uncharacterized protein</fullName>
    </submittedName>
</protein>
<feature type="non-terminal residue" evidence="3">
    <location>
        <position position="1"/>
    </location>
</feature>
<organism evidence="3 4">
    <name type="scientific">Nannochloropsis gaditana</name>
    <dbReference type="NCBI Taxonomy" id="72520"/>
    <lineage>
        <taxon>Eukaryota</taxon>
        <taxon>Sar</taxon>
        <taxon>Stramenopiles</taxon>
        <taxon>Ochrophyta</taxon>
        <taxon>Eustigmatophyceae</taxon>
        <taxon>Eustigmatales</taxon>
        <taxon>Monodopsidaceae</taxon>
        <taxon>Nannochloropsis</taxon>
    </lineage>
</organism>
<feature type="signal peptide" evidence="2">
    <location>
        <begin position="1"/>
        <end position="22"/>
    </location>
</feature>
<comment type="caution">
    <text evidence="3">The sequence shown here is derived from an EMBL/GenBank/DDBJ whole genome shotgun (WGS) entry which is preliminary data.</text>
</comment>
<evidence type="ECO:0000256" key="1">
    <source>
        <dbReference type="SAM" id="MobiDB-lite"/>
    </source>
</evidence>
<accession>W7U3M1</accession>
<keyword evidence="2" id="KW-0732">Signal</keyword>
<dbReference type="EMBL" id="AZIL01000510">
    <property type="protein sequence ID" value="EWM27304.1"/>
    <property type="molecule type" value="Genomic_DNA"/>
</dbReference>
<evidence type="ECO:0000256" key="2">
    <source>
        <dbReference type="SAM" id="SignalP"/>
    </source>
</evidence>
<evidence type="ECO:0000313" key="4">
    <source>
        <dbReference type="Proteomes" id="UP000019335"/>
    </source>
</evidence>
<reference evidence="3 4" key="1">
    <citation type="journal article" date="2014" name="Mol. Plant">
        <title>Chromosome Scale Genome Assembly and Transcriptome Profiling of Nannochloropsis gaditana in Nitrogen Depletion.</title>
        <authorList>
            <person name="Corteggiani Carpinelli E."/>
            <person name="Telatin A."/>
            <person name="Vitulo N."/>
            <person name="Forcato C."/>
            <person name="D'Angelo M."/>
            <person name="Schiavon R."/>
            <person name="Vezzi A."/>
            <person name="Giacometti G.M."/>
            <person name="Morosinotto T."/>
            <person name="Valle G."/>
        </authorList>
    </citation>
    <scope>NUCLEOTIDE SEQUENCE [LARGE SCALE GENOMIC DNA]</scope>
    <source>
        <strain evidence="3 4">B-31</strain>
    </source>
</reference>
<proteinExistence type="predicted"/>
<feature type="chain" id="PRO_5004901576" evidence="2">
    <location>
        <begin position="23"/>
        <end position="191"/>
    </location>
</feature>
<feature type="region of interest" description="Disordered" evidence="1">
    <location>
        <begin position="72"/>
        <end position="92"/>
    </location>
</feature>
<name>W7U3M1_9STRA</name>
<evidence type="ECO:0000313" key="3">
    <source>
        <dbReference type="EMBL" id="EWM27304.1"/>
    </source>
</evidence>
<dbReference type="Proteomes" id="UP000019335">
    <property type="component" value="Chromosome 7"/>
</dbReference>
<gene>
    <name evidence="3" type="ORF">Naga_101540g1</name>
</gene>